<dbReference type="PANTHER" id="PTHR46696:SF1">
    <property type="entry name" value="CYTOCHROME P450 YJIB-RELATED"/>
    <property type="match status" value="1"/>
</dbReference>
<dbReference type="GO" id="GO:0020037">
    <property type="term" value="F:heme binding"/>
    <property type="evidence" value="ECO:0007669"/>
    <property type="project" value="InterPro"/>
</dbReference>
<comment type="similarity">
    <text evidence="1 7">Belongs to the cytochrome P450 family.</text>
</comment>
<evidence type="ECO:0000313" key="8">
    <source>
        <dbReference type="EMBL" id="RXS67601.1"/>
    </source>
</evidence>
<dbReference type="SUPFAM" id="SSF48264">
    <property type="entry name" value="Cytochrome P450"/>
    <property type="match status" value="1"/>
</dbReference>
<dbReference type="PROSITE" id="PS00086">
    <property type="entry name" value="CYTOCHROME_P450"/>
    <property type="match status" value="1"/>
</dbReference>
<dbReference type="InterPro" id="IPR017972">
    <property type="entry name" value="Cyt_P450_CS"/>
</dbReference>
<keyword evidence="3 7" id="KW-0479">Metal-binding</keyword>
<evidence type="ECO:0000256" key="4">
    <source>
        <dbReference type="ARBA" id="ARBA00023002"/>
    </source>
</evidence>
<evidence type="ECO:0000256" key="6">
    <source>
        <dbReference type="ARBA" id="ARBA00023033"/>
    </source>
</evidence>
<evidence type="ECO:0000313" key="9">
    <source>
        <dbReference type="Proteomes" id="UP000289482"/>
    </source>
</evidence>
<keyword evidence="5 7" id="KW-0408">Iron</keyword>
<accession>A0A4Q1R2Y8</accession>
<keyword evidence="4 7" id="KW-0560">Oxidoreductase</keyword>
<name>A0A4Q1R2Y8_9ACTN</name>
<evidence type="ECO:0000256" key="5">
    <source>
        <dbReference type="ARBA" id="ARBA00023004"/>
    </source>
</evidence>
<dbReference type="InterPro" id="IPR002397">
    <property type="entry name" value="Cyt_P450_B"/>
</dbReference>
<evidence type="ECO:0000256" key="1">
    <source>
        <dbReference type="ARBA" id="ARBA00010617"/>
    </source>
</evidence>
<dbReference type="GO" id="GO:0004497">
    <property type="term" value="F:monooxygenase activity"/>
    <property type="evidence" value="ECO:0007669"/>
    <property type="project" value="UniProtKB-KW"/>
</dbReference>
<keyword evidence="2 7" id="KW-0349">Heme</keyword>
<evidence type="ECO:0000256" key="3">
    <source>
        <dbReference type="ARBA" id="ARBA00022723"/>
    </source>
</evidence>
<dbReference type="GO" id="GO:0016705">
    <property type="term" value="F:oxidoreductase activity, acting on paired donors, with incorporation or reduction of molecular oxygen"/>
    <property type="evidence" value="ECO:0007669"/>
    <property type="project" value="InterPro"/>
</dbReference>
<protein>
    <submittedName>
        <fullName evidence="8">Cytochrome P450</fullName>
    </submittedName>
</protein>
<dbReference type="AlphaFoldDB" id="A0A4Q1R2Y8"/>
<reference evidence="8 9" key="1">
    <citation type="submission" date="2019-01" db="EMBL/GenBank/DDBJ databases">
        <title>Draft genome sequences of the type strain Streptomyces sioyaensis DSM 40032 and its novel strain, TM32, a thermotolerant antibiotics-producing actinobacterium.</title>
        <authorList>
            <person name="Nakaew N."/>
            <person name="Lumyong S."/>
            <person name="Sloan W.T."/>
            <person name="Sungthong R."/>
        </authorList>
    </citation>
    <scope>NUCLEOTIDE SEQUENCE [LARGE SCALE GENOMIC DNA]</scope>
    <source>
        <strain evidence="8 9">DSM 40032</strain>
    </source>
</reference>
<dbReference type="Proteomes" id="UP000289482">
    <property type="component" value="Unassembled WGS sequence"/>
</dbReference>
<evidence type="ECO:0000256" key="7">
    <source>
        <dbReference type="RuleBase" id="RU000461"/>
    </source>
</evidence>
<organism evidence="8 9">
    <name type="scientific">Streptomyces sioyaensis</name>
    <dbReference type="NCBI Taxonomy" id="67364"/>
    <lineage>
        <taxon>Bacteria</taxon>
        <taxon>Bacillati</taxon>
        <taxon>Actinomycetota</taxon>
        <taxon>Actinomycetes</taxon>
        <taxon>Kitasatosporales</taxon>
        <taxon>Streptomycetaceae</taxon>
        <taxon>Streptomyces</taxon>
    </lineage>
</organism>
<dbReference type="FunFam" id="1.10.630.10:FF:000018">
    <property type="entry name" value="Cytochrome P450 monooxygenase"/>
    <property type="match status" value="1"/>
</dbReference>
<comment type="caution">
    <text evidence="8">The sequence shown here is derived from an EMBL/GenBank/DDBJ whole genome shotgun (WGS) entry which is preliminary data.</text>
</comment>
<dbReference type="PANTHER" id="PTHR46696">
    <property type="entry name" value="P450, PUTATIVE (EUROFUNG)-RELATED"/>
    <property type="match status" value="1"/>
</dbReference>
<dbReference type="CDD" id="cd11029">
    <property type="entry name" value="CYP107-like"/>
    <property type="match status" value="1"/>
</dbReference>
<proteinExistence type="inferred from homology"/>
<dbReference type="InterPro" id="IPR001128">
    <property type="entry name" value="Cyt_P450"/>
</dbReference>
<gene>
    <name evidence="8" type="ORF">EST54_11380</name>
</gene>
<sequence length="412" mass="44697">MPHEPEVLVLDAHGADPDAEIRALHSLGPAARVDVLGVTAWAVSDPDLLRELLTSPDVSKDARQHWPRFEEVSATWQLALWITVKNMFTAYGSEHRRLRRLVAPAFTARRVAALAGHIETVVTGLLDDLAASAPGEPVDLRERFAYPLPIQVISHLMGLPPHQREGFRDVVDGVFATTFTPEESAANTARLYAVLDRLIAAKRAEPGADMTSLLIAARDVEGGESALTDDELRDTLLLVISAGYETTVNLIDQAVVALLTHPEQLAHVRAGRAGWAEVVEETLRLKPAIKHLPLRFAVRDIPLPNGQVIPAGEAILASYAAANRHPGRHGDRAGSFDLTRTAPGPEHLAFGHGVHYCLGASLARLEAVTALRALFARFPEAELAVPADELEPVPSLLTYGHKRLPVRLRPAV</sequence>
<dbReference type="GO" id="GO:0005506">
    <property type="term" value="F:iron ion binding"/>
    <property type="evidence" value="ECO:0007669"/>
    <property type="project" value="InterPro"/>
</dbReference>
<dbReference type="PRINTS" id="PR00385">
    <property type="entry name" value="P450"/>
</dbReference>
<evidence type="ECO:0000256" key="2">
    <source>
        <dbReference type="ARBA" id="ARBA00022617"/>
    </source>
</evidence>
<dbReference type="Pfam" id="PF00067">
    <property type="entry name" value="p450"/>
    <property type="match status" value="2"/>
</dbReference>
<dbReference type="EMBL" id="SDIF01000024">
    <property type="protein sequence ID" value="RXS67601.1"/>
    <property type="molecule type" value="Genomic_DNA"/>
</dbReference>
<dbReference type="GeneID" id="95778581"/>
<dbReference type="InterPro" id="IPR036396">
    <property type="entry name" value="Cyt_P450_sf"/>
</dbReference>
<dbReference type="PRINTS" id="PR00359">
    <property type="entry name" value="BP450"/>
</dbReference>
<dbReference type="Gene3D" id="1.10.630.10">
    <property type="entry name" value="Cytochrome P450"/>
    <property type="match status" value="1"/>
</dbReference>
<keyword evidence="6 7" id="KW-0503">Monooxygenase</keyword>
<keyword evidence="9" id="KW-1185">Reference proteome</keyword>
<dbReference type="RefSeq" id="WP_129247492.1">
    <property type="nucleotide sequence ID" value="NZ_JABZEL010000008.1"/>
</dbReference>